<evidence type="ECO:0000313" key="2">
    <source>
        <dbReference type="Proteomes" id="UP001597063"/>
    </source>
</evidence>
<organism evidence="1 2">
    <name type="scientific">Actinomadura fibrosa</name>
    <dbReference type="NCBI Taxonomy" id="111802"/>
    <lineage>
        <taxon>Bacteria</taxon>
        <taxon>Bacillati</taxon>
        <taxon>Actinomycetota</taxon>
        <taxon>Actinomycetes</taxon>
        <taxon>Streptosporangiales</taxon>
        <taxon>Thermomonosporaceae</taxon>
        <taxon>Actinomadura</taxon>
    </lineage>
</organism>
<dbReference type="Proteomes" id="UP001597063">
    <property type="component" value="Unassembled WGS sequence"/>
</dbReference>
<comment type="caution">
    <text evidence="1">The sequence shown here is derived from an EMBL/GenBank/DDBJ whole genome shotgun (WGS) entry which is preliminary data.</text>
</comment>
<reference evidence="2" key="1">
    <citation type="journal article" date="2019" name="Int. J. Syst. Evol. Microbiol.">
        <title>The Global Catalogue of Microorganisms (GCM) 10K type strain sequencing project: providing services to taxonomists for standard genome sequencing and annotation.</title>
        <authorList>
            <consortium name="The Broad Institute Genomics Platform"/>
            <consortium name="The Broad Institute Genome Sequencing Center for Infectious Disease"/>
            <person name="Wu L."/>
            <person name="Ma J."/>
        </authorList>
    </citation>
    <scope>NUCLEOTIDE SEQUENCE [LARGE SCALE GENOMIC DNA]</scope>
    <source>
        <strain evidence="2">JCM 9371</strain>
    </source>
</reference>
<sequence>MSVIWDDDDQLLAALREAVHEAERVPPAFVEAGKAAFTWRSIDAELAELTFDSSGACSPRAPTRAEPAPLRNLTWASSDLTLEVEVDGDALLGQVVPPSPGEIDVYVAAACVATRPVDEIGVFVIRPVPAAAFRLHYRSGTASILTTWIRLP</sequence>
<proteinExistence type="predicted"/>
<gene>
    <name evidence="1" type="ORF">ACFQZM_25830</name>
</gene>
<evidence type="ECO:0000313" key="1">
    <source>
        <dbReference type="EMBL" id="MFD0687942.1"/>
    </source>
</evidence>
<dbReference type="EMBL" id="JBHTGP010000013">
    <property type="protein sequence ID" value="MFD0687942.1"/>
    <property type="molecule type" value="Genomic_DNA"/>
</dbReference>
<keyword evidence="2" id="KW-1185">Reference proteome</keyword>
<protein>
    <submittedName>
        <fullName evidence="1">Uncharacterized protein</fullName>
    </submittedName>
</protein>
<accession>A0ABW2XQ03</accession>
<dbReference type="RefSeq" id="WP_131763749.1">
    <property type="nucleotide sequence ID" value="NZ_CAACUY010000394.1"/>
</dbReference>
<name>A0ABW2XQ03_9ACTN</name>